<sequence length="75" mass="8511">MGGPGEEFLGRVSRHREPRHRVCAVLRVLLPCHTLELGDSTIYIQRRDRDLQDVVEIHQANGASERCAFPPAYTL</sequence>
<accession>A0ABN8X182</accession>
<name>A0ABN8X182_9GAMM</name>
<reference evidence="1 2" key="1">
    <citation type="submission" date="2023-03" db="EMBL/GenBank/DDBJ databases">
        <authorList>
            <person name="Pearce D."/>
        </authorList>
    </citation>
    <scope>NUCLEOTIDE SEQUENCE [LARGE SCALE GENOMIC DNA]</scope>
    <source>
        <strain evidence="1">Msz</strain>
    </source>
</reference>
<gene>
    <name evidence="1" type="ORF">MSZNOR_1763</name>
</gene>
<evidence type="ECO:0000313" key="2">
    <source>
        <dbReference type="Proteomes" id="UP001162030"/>
    </source>
</evidence>
<organism evidence="1 2">
    <name type="scientific">Methylocaldum szegediense</name>
    <dbReference type="NCBI Taxonomy" id="73780"/>
    <lineage>
        <taxon>Bacteria</taxon>
        <taxon>Pseudomonadati</taxon>
        <taxon>Pseudomonadota</taxon>
        <taxon>Gammaproteobacteria</taxon>
        <taxon>Methylococcales</taxon>
        <taxon>Methylococcaceae</taxon>
        <taxon>Methylocaldum</taxon>
    </lineage>
</organism>
<evidence type="ECO:0000313" key="1">
    <source>
        <dbReference type="EMBL" id="CAI8810204.1"/>
    </source>
</evidence>
<keyword evidence="2" id="KW-1185">Reference proteome</keyword>
<proteinExistence type="predicted"/>
<protein>
    <submittedName>
        <fullName evidence="1">Uncharacterized protein</fullName>
    </submittedName>
</protein>
<dbReference type="EMBL" id="OX458333">
    <property type="protein sequence ID" value="CAI8810204.1"/>
    <property type="molecule type" value="Genomic_DNA"/>
</dbReference>
<dbReference type="Proteomes" id="UP001162030">
    <property type="component" value="Chromosome"/>
</dbReference>